<feature type="transmembrane region" description="Helical" evidence="10">
    <location>
        <begin position="1003"/>
        <end position="1020"/>
    </location>
</feature>
<keyword evidence="4 10" id="KW-1133">Transmembrane helix</keyword>
<dbReference type="InterPro" id="IPR013099">
    <property type="entry name" value="K_chnl_dom"/>
</dbReference>
<feature type="transmembrane region" description="Helical" evidence="10">
    <location>
        <begin position="1706"/>
        <end position="1725"/>
    </location>
</feature>
<feature type="transmembrane region" description="Helical" evidence="10">
    <location>
        <begin position="642"/>
        <end position="659"/>
    </location>
</feature>
<keyword evidence="13" id="KW-1185">Reference proteome</keyword>
<dbReference type="InterPro" id="IPR050866">
    <property type="entry name" value="CNG_cation_channel"/>
</dbReference>
<evidence type="ECO:0000256" key="9">
    <source>
        <dbReference type="ARBA" id="ARBA00034430"/>
    </source>
</evidence>
<protein>
    <submittedName>
        <fullName evidence="12">Cyclic nucleotide-gated cation channel</fullName>
    </submittedName>
</protein>
<dbReference type="SUPFAM" id="SSF51206">
    <property type="entry name" value="cAMP-binding domain-like"/>
    <property type="match status" value="4"/>
</dbReference>
<feature type="transmembrane region" description="Helical" evidence="10">
    <location>
        <begin position="1770"/>
        <end position="1789"/>
    </location>
</feature>
<feature type="transmembrane region" description="Helical" evidence="10">
    <location>
        <begin position="178"/>
        <end position="201"/>
    </location>
</feature>
<organism evidence="12 13">
    <name type="scientific">Labeo rohita</name>
    <name type="common">Indian major carp</name>
    <name type="synonym">Cyprinus rohita</name>
    <dbReference type="NCBI Taxonomy" id="84645"/>
    <lineage>
        <taxon>Eukaryota</taxon>
        <taxon>Metazoa</taxon>
        <taxon>Chordata</taxon>
        <taxon>Craniata</taxon>
        <taxon>Vertebrata</taxon>
        <taxon>Euteleostomi</taxon>
        <taxon>Actinopterygii</taxon>
        <taxon>Neopterygii</taxon>
        <taxon>Teleostei</taxon>
        <taxon>Ostariophysi</taxon>
        <taxon>Cypriniformes</taxon>
        <taxon>Cyprinidae</taxon>
        <taxon>Labeoninae</taxon>
        <taxon>Labeonini</taxon>
        <taxon>Labeo</taxon>
    </lineage>
</organism>
<feature type="transmembrane region" description="Helical" evidence="10">
    <location>
        <begin position="147"/>
        <end position="166"/>
    </location>
</feature>
<feature type="transmembrane region" description="Helical" evidence="10">
    <location>
        <begin position="33"/>
        <end position="54"/>
    </location>
</feature>
<feature type="domain" description="Cyclic nucleotide-binding" evidence="11">
    <location>
        <begin position="1877"/>
        <end position="1976"/>
    </location>
</feature>
<reference evidence="12 13" key="1">
    <citation type="submission" date="2022-01" db="EMBL/GenBank/DDBJ databases">
        <title>A high-quality chromosome-level genome assembly of rohu carp, Labeo rohita.</title>
        <authorList>
            <person name="Arick M.A. II"/>
            <person name="Hsu C.-Y."/>
            <person name="Magbanua Z."/>
            <person name="Pechanova O."/>
            <person name="Grover C."/>
            <person name="Miller E."/>
            <person name="Thrash A."/>
            <person name="Ezzel L."/>
            <person name="Alam S."/>
            <person name="Benzie J."/>
            <person name="Hamilton M."/>
            <person name="Karsi A."/>
            <person name="Lawrence M.L."/>
            <person name="Peterson D.G."/>
        </authorList>
    </citation>
    <scope>NUCLEOTIDE SEQUENCE [LARGE SCALE GENOMIC DNA]</scope>
    <source>
        <strain evidence="13">BAU-BD-2019</strain>
        <tissue evidence="12">Blood</tissue>
    </source>
</reference>
<dbReference type="EMBL" id="JACTAM010000005">
    <property type="protein sequence ID" value="KAI2664099.1"/>
    <property type="molecule type" value="Genomic_DNA"/>
</dbReference>
<feature type="transmembrane region" description="Helical" evidence="10">
    <location>
        <begin position="451"/>
        <end position="472"/>
    </location>
</feature>
<evidence type="ECO:0000256" key="1">
    <source>
        <dbReference type="ARBA" id="ARBA00004141"/>
    </source>
</evidence>
<feature type="transmembrane region" description="Helical" evidence="10">
    <location>
        <begin position="1121"/>
        <end position="1140"/>
    </location>
</feature>
<proteinExistence type="predicted"/>
<keyword evidence="6 10" id="KW-0472">Membrane</keyword>
<feature type="transmembrane region" description="Helical" evidence="10">
    <location>
        <begin position="1590"/>
        <end position="1609"/>
    </location>
</feature>
<gene>
    <name evidence="12" type="ORF">H4Q32_002224</name>
</gene>
<evidence type="ECO:0000259" key="11">
    <source>
        <dbReference type="PROSITE" id="PS50042"/>
    </source>
</evidence>
<dbReference type="Pfam" id="PF07885">
    <property type="entry name" value="Ion_trans_2"/>
    <property type="match status" value="1"/>
</dbReference>
<dbReference type="InterPro" id="IPR014710">
    <property type="entry name" value="RmlC-like_jellyroll"/>
</dbReference>
<dbReference type="Proteomes" id="UP000830375">
    <property type="component" value="Unassembled WGS sequence"/>
</dbReference>
<evidence type="ECO:0000256" key="7">
    <source>
        <dbReference type="ARBA" id="ARBA00023286"/>
    </source>
</evidence>
<dbReference type="SMART" id="SM00100">
    <property type="entry name" value="cNMP"/>
    <property type="match status" value="4"/>
</dbReference>
<dbReference type="InterPro" id="IPR003938">
    <property type="entry name" value="K_chnl_volt-dep_EAG/ELK/ERG"/>
</dbReference>
<comment type="catalytic activity">
    <reaction evidence="9">
        <text>K(+)(in) = K(+)(out)</text>
        <dbReference type="Rhea" id="RHEA:29463"/>
        <dbReference type="ChEBI" id="CHEBI:29103"/>
    </reaction>
</comment>
<evidence type="ECO:0000256" key="8">
    <source>
        <dbReference type="ARBA" id="ARBA00023303"/>
    </source>
</evidence>
<feature type="transmembrane region" description="Helical" evidence="10">
    <location>
        <begin position="1187"/>
        <end position="1204"/>
    </location>
</feature>
<sequence length="1996" mass="230278">MFLQMTPEDPHETRELEDELSVHSPKQHNVRGWNAFISITCLASVTLSLYELFFNSTVPGIIFTRYSLDLIFIFNIISRFYIGYETHGVVITDPKKVRKKYLRTWFLLDLLSVLPLETITVALPKLKFMRYAYANRCLRVFRMFDMEFYATSLYWSTITLCSIGYGDIHATNLEEATIASFVMVLGLLSFGISMSNMSSVITNMAAQRGRFYHRVDAILHYMRQMGLSEEIQERVHKHYYNLWFHQKGRNIAGLMDDLPFVLHSDVASCCYKTVIESAKLFRKTPDGFKRALSLKLKTCTYSPGQVLVKTGEIHQNMYYIKQGLVQVHLLYEIPRNVTMCALTKCEIVILERKDLLLLFADYPEAAGEIVRAAKKRLQNFRNPLREACAYGAASVPQNAVFEKDQSINLETKDQRIFGASLEYVLNRPHQFDSFWKRTFHPESAFVKVWRFFFFWCITVSVFLEIWVFFFTSNAEAKRLFSKELVGLYLSVNVLIYVAAAFDILVNLRTGVLAEDGHVADLATIFQVYRRSWNLYFDILAVLPLDLIVFASGGAEHLAISGLVRLNRLIWIRRIYQYFCQKECDIYKNLFEERTMKCLFLLIFTVHFCAGLLYLSACHEERCQEESWGWNAGLKSTQSNFEHYIIAVYWTITTMTSVGYGDIVPGSLVEQCMAAVVGIIALLVFNYIISQLSATLSGENAKRVAFQNLFSEMRHFMKQHDLTVFLQNRVMNYMNLLWSKYQGEAFPGGPFIMHNLPIELKQNVLMAERGELLSQIPYFADAGQSFLRDLALTSVLYFFPKGEIIQYGKTITRELFCIRRGTCEAGFLFGKQAALTVRAVTCCEIIVIDFDKIRVVLEKYPMLKRQIEEFQSEPVSYTTLVETAEKLMKRQSHVQESDVAQRQKVTLAFQGHVEDFGNIPMYAGSEEETVPMKQSFKRQSPKTLMGQITNFFLSSCPSAFLMSKAIFPSSAFYVRWEFFRSMVAVAVSLITSLLVAFLHFRIELWIVCYILGLCCWVDIYLRMHVAFYEDNALKVDTLETAHHYFKTGFLVDFITCFPWELVGWIVISPFSENGFYANDEALHLYAYLRIPHIFQLYRIPFAFSFLQADIATERHVITVLKLLLYSVLLVHFATCIVFASACPAADFYGNFSEYFIPGIKHNCKVLSWVTHLDKSFDVDFGNVTFQELYLISLYFTTTTLCAVGFGDIHPSIISMKVGMSFIMIAAMLFTGWLSGTVTATLANADAMRAAYTEKTESMKLVIRFYVFRWKLTKGFDQDKLTEYLPSSLVGDISTVLYADFIAKIFGLNIQIQRTLESEKSPLSSMEIAKAGKLSTYKVLFLQGPFFEMVLTTECLEELETDGCFIRLLAREISQSLFRANDLIYKENDYGSEMYFIHKGEVEVLSKDNTAVLFKLKAGQYFGEKNVLLGEPRAATVRAATNCELYVLSKKSLDEALKYYPSVSKQMQSTADEMKYQLHKGDLQINTSGKPGSAGETFLRTGSVKLYREHMAEEEHRAELRLRSLGARLCTSVSSALIQFFLRIFNNMRRMHNKTIDPENNFRVIYQYTSCLLITIFFWAVTFMPAVFDVDYYLFVLTMVVEFLQIIEIFLKFRICYYDDSGIYISEYRSTSHNYMKRKVGFVFDMVFSFPYGLIIFQQMKKDPTTFLPMIIYVRIAHLPRIISLLLFMWKEEQSLTNNLLWIRLIKYFVHTFLFVHCAAVLCISFVESQGIMSWIAETEVYDFTEMYRYATYWILQIYTTTGYGDISASNLGEMIACVMIMILCKIQVIYKMGLLVATQTNKMTLQEAFEEKLQTIQAHMMHERIPSKLQNRVTQFYSYHWNRTKGTCVEVLFKGVPRCLKMDIVSRICMQHLKKHHLFSHLREPVMRELSTRILFRCFPVGEFVYRKGDIATGMYLILIGKVNLCLDTRGKNVFQRLSAGAAFGDHFLREHKHRDTAVAANYVDIAILSKDALENVALLCPSFGRLLKRASEMSKL</sequence>
<keyword evidence="3 10" id="KW-0812">Transmembrane</keyword>
<dbReference type="Gene3D" id="1.10.287.630">
    <property type="entry name" value="Helix hairpin bin"/>
    <property type="match status" value="3"/>
</dbReference>
<dbReference type="InterPro" id="IPR000595">
    <property type="entry name" value="cNMP-bd_dom"/>
</dbReference>
<dbReference type="CDD" id="cd00038">
    <property type="entry name" value="CAP_ED"/>
    <property type="match status" value="4"/>
</dbReference>
<feature type="transmembrane region" description="Helical" evidence="10">
    <location>
        <begin position="484"/>
        <end position="505"/>
    </location>
</feature>
<feature type="transmembrane region" description="Helical" evidence="10">
    <location>
        <begin position="66"/>
        <end position="84"/>
    </location>
</feature>
<comment type="subcellular location">
    <subcellularLocation>
        <location evidence="1">Membrane</location>
        <topology evidence="1">Multi-pass membrane protein</topology>
    </subcellularLocation>
</comment>
<evidence type="ECO:0000313" key="13">
    <source>
        <dbReference type="Proteomes" id="UP000830375"/>
    </source>
</evidence>
<evidence type="ECO:0000256" key="3">
    <source>
        <dbReference type="ARBA" id="ARBA00022692"/>
    </source>
</evidence>
<dbReference type="Pfam" id="PF00027">
    <property type="entry name" value="cNMP_binding"/>
    <property type="match status" value="2"/>
</dbReference>
<feature type="transmembrane region" description="Helical" evidence="10">
    <location>
        <begin position="1216"/>
        <end position="1234"/>
    </location>
</feature>
<feature type="transmembrane region" description="Helical" evidence="10">
    <location>
        <begin position="1638"/>
        <end position="1658"/>
    </location>
</feature>
<feature type="domain" description="Cyclic nucleotide-binding" evidence="11">
    <location>
        <begin position="1367"/>
        <end position="1455"/>
    </location>
</feature>
<keyword evidence="2" id="KW-0813">Transport</keyword>
<dbReference type="Gene3D" id="1.10.287.70">
    <property type="match status" value="5"/>
</dbReference>
<evidence type="ECO:0000256" key="2">
    <source>
        <dbReference type="ARBA" id="ARBA00022448"/>
    </source>
</evidence>
<accession>A0ABQ8MMK4</accession>
<dbReference type="SUPFAM" id="SSF81324">
    <property type="entry name" value="Voltage-gated potassium channels"/>
    <property type="match status" value="4"/>
</dbReference>
<dbReference type="PRINTS" id="PR01463">
    <property type="entry name" value="EAGCHANLFMLY"/>
</dbReference>
<feature type="domain" description="Cyclic nucleotide-binding" evidence="11">
    <location>
        <begin position="280"/>
        <end position="327"/>
    </location>
</feature>
<evidence type="ECO:0000256" key="5">
    <source>
        <dbReference type="ARBA" id="ARBA00023065"/>
    </source>
</evidence>
<feature type="transmembrane region" description="Helical" evidence="10">
    <location>
        <begin position="1523"/>
        <end position="1543"/>
    </location>
</feature>
<comment type="caution">
    <text evidence="12">The sequence shown here is derived from an EMBL/GenBank/DDBJ whole genome shotgun (WGS) entry which is preliminary data.</text>
</comment>
<dbReference type="Pfam" id="PF00520">
    <property type="entry name" value="Ion_trans"/>
    <property type="match status" value="3"/>
</dbReference>
<keyword evidence="8" id="KW-0407">Ion channel</keyword>
<feature type="transmembrane region" description="Helical" evidence="10">
    <location>
        <begin position="104"/>
        <end position="126"/>
    </location>
</feature>
<feature type="transmembrane region" description="Helical" evidence="10">
    <location>
        <begin position="1563"/>
        <end position="1584"/>
    </location>
</feature>
<feature type="transmembrane region" description="Helical" evidence="10">
    <location>
        <begin position="977"/>
        <end position="997"/>
    </location>
</feature>
<evidence type="ECO:0000256" key="4">
    <source>
        <dbReference type="ARBA" id="ARBA00022989"/>
    </source>
</evidence>
<feature type="transmembrane region" description="Helical" evidence="10">
    <location>
        <begin position="597"/>
        <end position="616"/>
    </location>
</feature>
<feature type="transmembrane region" description="Helical" evidence="10">
    <location>
        <begin position="1664"/>
        <end position="1686"/>
    </location>
</feature>
<dbReference type="InterPro" id="IPR005821">
    <property type="entry name" value="Ion_trans_dom"/>
</dbReference>
<evidence type="ECO:0000313" key="12">
    <source>
        <dbReference type="EMBL" id="KAI2664099.1"/>
    </source>
</evidence>
<name>A0ABQ8MMK4_LABRO</name>
<feature type="transmembrane region" description="Helical" evidence="10">
    <location>
        <begin position="671"/>
        <end position="688"/>
    </location>
</feature>
<dbReference type="PANTHER" id="PTHR45638">
    <property type="entry name" value="CYCLIC NUCLEOTIDE-GATED CATION CHANNEL SUBUNIT A"/>
    <property type="match status" value="1"/>
</dbReference>
<keyword evidence="5" id="KW-0406">Ion transport</keyword>
<evidence type="ECO:0000256" key="10">
    <source>
        <dbReference type="SAM" id="Phobius"/>
    </source>
</evidence>
<evidence type="ECO:0000256" key="6">
    <source>
        <dbReference type="ARBA" id="ARBA00023136"/>
    </source>
</evidence>
<dbReference type="Gene3D" id="2.60.120.10">
    <property type="entry name" value="Jelly Rolls"/>
    <property type="match status" value="5"/>
</dbReference>
<dbReference type="PANTHER" id="PTHR45638:SF19">
    <property type="entry name" value="CYCLIC NUCLEOTIDE-BINDING DOMAIN-CONTAINING PROTEIN"/>
    <property type="match status" value="1"/>
</dbReference>
<keyword evidence="7" id="KW-1071">Ligand-gated ion channel</keyword>
<dbReference type="InterPro" id="IPR018490">
    <property type="entry name" value="cNMP-bd_dom_sf"/>
</dbReference>
<dbReference type="PROSITE" id="PS50042">
    <property type="entry name" value="CNMP_BINDING_3"/>
    <property type="match status" value="3"/>
</dbReference>